<evidence type="ECO:0000256" key="1">
    <source>
        <dbReference type="SAM" id="MobiDB-lite"/>
    </source>
</evidence>
<organism evidence="2 3">
    <name type="scientific">Malassezia vespertilionis</name>
    <dbReference type="NCBI Taxonomy" id="2020962"/>
    <lineage>
        <taxon>Eukaryota</taxon>
        <taxon>Fungi</taxon>
        <taxon>Dikarya</taxon>
        <taxon>Basidiomycota</taxon>
        <taxon>Ustilaginomycotina</taxon>
        <taxon>Malasseziomycetes</taxon>
        <taxon>Malasseziales</taxon>
        <taxon>Malasseziaceae</taxon>
        <taxon>Malassezia</taxon>
    </lineage>
</organism>
<dbReference type="AlphaFoldDB" id="A0A2N1JEF6"/>
<dbReference type="OrthoDB" id="3351822at2759"/>
<sequence length="841" mass="94050">MSCTLMYRTYASSVMMCQSSYVLLGIVKVWEVQVQENAKDVRRLCTCMKKNGMQASAPVASSAALVHHLMERAHTATQITLPDDRDALMYMPEMRAWPEHGVQAADATTATSVSVSIAQAPVDDLPAWEESLDFSFQYPKIHSPLDLLLEEFVEPLSHAAPQPLEQMENTWTFPRPDWNARPRESIPSVSCAPLLDTNYKEKCAAFAHAKKRKLCKVDSVIGFSEAEWTSRSVVDEGHACWYTTSRQFPRNLVDQLCMHSTDLLRPLWSSVVEQHLVRLHTYFAKCAAQSKEAWAGDALPHPDASSVPPSDSFDYSVEVGRAMESSDVNAYDLFPWTNLCETRFDVSIASLQTDTPRPNDSFSSGVGPMVENALRQFGSPDMDVARKTPRRSSGLGYKTPRMSASPTFSRRSSLPMIADGLALDNQTEGFDLSQEETGEKQKLEQGTLDFLLYMRLAQQSADTPTIKFQTLVPTNATSRVAANAFWNLLALANAALCTVQQATPYGSLMVLHELLSQDFKESMLSIPGPIPTLYTQCLFIDTATDDTPDLLTALYKLSDEIRCSMVNAGELLSFFPHLDILSLGGAELQAFAPSIHCSFLHAYLVHSTPGEMQFHQEADTLDWTPGVLKLRYDTRKFSHKPTDVLASRMRPFFQALNAHSSDIAVQASLNARVQQLGVAALVRLDICWRNMPTETGWSAKEQRERLNSSVYSGGWPIELRGAWTSGDQRHSSTNEPFKTEMVESFSHLYGWEDERHMPAHSLVTDGAYVERIMEGFNAQDRRVLEQAHSLFQDALQDTSRHPIGVSFQVRPPASFLHLGEKQAALWPEERLLLFRQNALCT</sequence>
<accession>A0A2N1JEF6</accession>
<dbReference type="Proteomes" id="UP000232875">
    <property type="component" value="Unassembled WGS sequence"/>
</dbReference>
<evidence type="ECO:0000313" key="3">
    <source>
        <dbReference type="Proteomes" id="UP000232875"/>
    </source>
</evidence>
<reference evidence="2 3" key="1">
    <citation type="submission" date="2017-10" db="EMBL/GenBank/DDBJ databases">
        <title>A novel species of cold-tolerant Malassezia isolated from bats.</title>
        <authorList>
            <person name="Lorch J.M."/>
            <person name="Palmer J.M."/>
            <person name="Vanderwolf K.J."/>
            <person name="Schmidt K.Z."/>
            <person name="Verant M.L."/>
            <person name="Weller T.J."/>
            <person name="Blehert D.S."/>
        </authorList>
    </citation>
    <scope>NUCLEOTIDE SEQUENCE [LARGE SCALE GENOMIC DNA]</scope>
    <source>
        <strain evidence="2 3">NWHC:44797-103</strain>
    </source>
</reference>
<evidence type="ECO:0000313" key="2">
    <source>
        <dbReference type="EMBL" id="PKI84930.1"/>
    </source>
</evidence>
<dbReference type="EMBL" id="KZ454988">
    <property type="protein sequence ID" value="PKI84930.1"/>
    <property type="molecule type" value="Genomic_DNA"/>
</dbReference>
<proteinExistence type="predicted"/>
<gene>
    <name evidence="2" type="ORF">MVES_001385</name>
</gene>
<name>A0A2N1JEF6_9BASI</name>
<feature type="region of interest" description="Disordered" evidence="1">
    <location>
        <begin position="381"/>
        <end position="409"/>
    </location>
</feature>
<keyword evidence="3" id="KW-1185">Reference proteome</keyword>
<protein>
    <submittedName>
        <fullName evidence="2">Uncharacterized protein</fullName>
    </submittedName>
</protein>